<evidence type="ECO:0000313" key="2">
    <source>
        <dbReference type="Proteomes" id="UP001487740"/>
    </source>
</evidence>
<protein>
    <submittedName>
        <fullName evidence="1">Uncharacterized protein</fullName>
    </submittedName>
</protein>
<proteinExistence type="predicted"/>
<sequence>MRSLSENVLNTLVISVPGRAQCLCDGIYPRLSSGASAFDGGLWRRLCEVMRCEEPQASFASKLRLWPSRVAGEVPHELLKKRLKISWENLDRIVKYNKVLDRIAGGV</sequence>
<gene>
    <name evidence="1" type="ORF">O3P69_011462</name>
</gene>
<reference evidence="1 2" key="1">
    <citation type="submission" date="2023-03" db="EMBL/GenBank/DDBJ databases">
        <title>High-quality genome of Scylla paramamosain provides insights in environmental adaptation.</title>
        <authorList>
            <person name="Zhang L."/>
        </authorList>
    </citation>
    <scope>NUCLEOTIDE SEQUENCE [LARGE SCALE GENOMIC DNA]</scope>
    <source>
        <strain evidence="1">LZ_2023a</strain>
        <tissue evidence="1">Muscle</tissue>
    </source>
</reference>
<dbReference type="AlphaFoldDB" id="A0AAW0T7I7"/>
<accession>A0AAW0T7I7</accession>
<comment type="caution">
    <text evidence="1">The sequence shown here is derived from an EMBL/GenBank/DDBJ whole genome shotgun (WGS) entry which is preliminary data.</text>
</comment>
<keyword evidence="2" id="KW-1185">Reference proteome</keyword>
<name>A0AAW0T7I7_SCYPA</name>
<dbReference type="EMBL" id="JARAKH010000038">
    <property type="protein sequence ID" value="KAK8382920.1"/>
    <property type="molecule type" value="Genomic_DNA"/>
</dbReference>
<evidence type="ECO:0000313" key="1">
    <source>
        <dbReference type="EMBL" id="KAK8382920.1"/>
    </source>
</evidence>
<dbReference type="Proteomes" id="UP001487740">
    <property type="component" value="Unassembled WGS sequence"/>
</dbReference>
<organism evidence="1 2">
    <name type="scientific">Scylla paramamosain</name>
    <name type="common">Mud crab</name>
    <dbReference type="NCBI Taxonomy" id="85552"/>
    <lineage>
        <taxon>Eukaryota</taxon>
        <taxon>Metazoa</taxon>
        <taxon>Ecdysozoa</taxon>
        <taxon>Arthropoda</taxon>
        <taxon>Crustacea</taxon>
        <taxon>Multicrustacea</taxon>
        <taxon>Malacostraca</taxon>
        <taxon>Eumalacostraca</taxon>
        <taxon>Eucarida</taxon>
        <taxon>Decapoda</taxon>
        <taxon>Pleocyemata</taxon>
        <taxon>Brachyura</taxon>
        <taxon>Eubrachyura</taxon>
        <taxon>Portunoidea</taxon>
        <taxon>Portunidae</taxon>
        <taxon>Portuninae</taxon>
        <taxon>Scylla</taxon>
    </lineage>
</organism>